<reference evidence="1" key="1">
    <citation type="submission" date="2020-06" db="EMBL/GenBank/DDBJ databases">
        <authorList>
            <person name="Li T."/>
            <person name="Hu X."/>
            <person name="Zhang T."/>
            <person name="Song X."/>
            <person name="Zhang H."/>
            <person name="Dai N."/>
            <person name="Sheng W."/>
            <person name="Hou X."/>
            <person name="Wei L."/>
        </authorList>
    </citation>
    <scope>NUCLEOTIDE SEQUENCE</scope>
    <source>
        <strain evidence="1">KEN1</strain>
        <tissue evidence="1">Leaf</tissue>
    </source>
</reference>
<reference evidence="1" key="2">
    <citation type="journal article" date="2024" name="Plant">
        <title>Genomic evolution and insights into agronomic trait innovations of Sesamum species.</title>
        <authorList>
            <person name="Miao H."/>
            <person name="Wang L."/>
            <person name="Qu L."/>
            <person name="Liu H."/>
            <person name="Sun Y."/>
            <person name="Le M."/>
            <person name="Wang Q."/>
            <person name="Wei S."/>
            <person name="Zheng Y."/>
            <person name="Lin W."/>
            <person name="Duan Y."/>
            <person name="Cao H."/>
            <person name="Xiong S."/>
            <person name="Wang X."/>
            <person name="Wei L."/>
            <person name="Li C."/>
            <person name="Ma Q."/>
            <person name="Ju M."/>
            <person name="Zhao R."/>
            <person name="Li G."/>
            <person name="Mu C."/>
            <person name="Tian Q."/>
            <person name="Mei H."/>
            <person name="Zhang T."/>
            <person name="Gao T."/>
            <person name="Zhang H."/>
        </authorList>
    </citation>
    <scope>NUCLEOTIDE SEQUENCE</scope>
    <source>
        <strain evidence="1">KEN1</strain>
    </source>
</reference>
<comment type="caution">
    <text evidence="1">The sequence shown here is derived from an EMBL/GenBank/DDBJ whole genome shotgun (WGS) entry which is preliminary data.</text>
</comment>
<gene>
    <name evidence="1" type="ORF">Slati_3735400</name>
</gene>
<protein>
    <submittedName>
        <fullName evidence="1">Uncharacterized protein</fullName>
    </submittedName>
</protein>
<evidence type="ECO:0000313" key="1">
    <source>
        <dbReference type="EMBL" id="KAL0411457.1"/>
    </source>
</evidence>
<name>A0AAW2U496_9LAMI</name>
<dbReference type="EMBL" id="JACGWN010000013">
    <property type="protein sequence ID" value="KAL0411457.1"/>
    <property type="molecule type" value="Genomic_DNA"/>
</dbReference>
<organism evidence="1">
    <name type="scientific">Sesamum latifolium</name>
    <dbReference type="NCBI Taxonomy" id="2727402"/>
    <lineage>
        <taxon>Eukaryota</taxon>
        <taxon>Viridiplantae</taxon>
        <taxon>Streptophyta</taxon>
        <taxon>Embryophyta</taxon>
        <taxon>Tracheophyta</taxon>
        <taxon>Spermatophyta</taxon>
        <taxon>Magnoliopsida</taxon>
        <taxon>eudicotyledons</taxon>
        <taxon>Gunneridae</taxon>
        <taxon>Pentapetalae</taxon>
        <taxon>asterids</taxon>
        <taxon>lamiids</taxon>
        <taxon>Lamiales</taxon>
        <taxon>Pedaliaceae</taxon>
        <taxon>Sesamum</taxon>
    </lineage>
</organism>
<proteinExistence type="predicted"/>
<sequence>MATHSVVGPDGFNAVFYQRCWDIIKHDVLDAVQDFLQGTPPPVSFTATSIALIPKKLYYIVLVFHHTWLCLSETMSGIADSTRRLHWSSWNRLCYPEEEGGLGVRSLSDTVAAFSQKLWWRFRTSSSLWASFLKKRYCKRSCPVSTKIYSSGTSQWRRMRHAEKQTEKLIFWSLEKGEVCFWHDNWLGDSPLADLVQLSFTSHEKVNHYWKESAWDITKLQYVLSHDIIANIIMVPFDEDVEDKPWWKESSNGAFSLKCAWNALRVVVGCNVLHL</sequence>
<dbReference type="AlphaFoldDB" id="A0AAW2U496"/>
<accession>A0AAW2U496</accession>